<sequence length="68" mass="7460">MGYLCARKSSAAVTSIEIIRVAHHDDAEIFGIEENGVCTSLRNSVETCNDHYVTTCSSTISTNYYCAH</sequence>
<reference evidence="1" key="1">
    <citation type="submission" date="2014-11" db="EMBL/GenBank/DDBJ databases">
        <authorList>
            <person name="Amaro Gonzalez C."/>
        </authorList>
    </citation>
    <scope>NUCLEOTIDE SEQUENCE</scope>
</reference>
<proteinExistence type="predicted"/>
<reference evidence="1" key="2">
    <citation type="journal article" date="2015" name="Fish Shellfish Immunol.">
        <title>Early steps in the European eel (Anguilla anguilla)-Vibrio vulnificus interaction in the gills: Role of the RtxA13 toxin.</title>
        <authorList>
            <person name="Callol A."/>
            <person name="Pajuelo D."/>
            <person name="Ebbesson L."/>
            <person name="Teles M."/>
            <person name="MacKenzie S."/>
            <person name="Amaro C."/>
        </authorList>
    </citation>
    <scope>NUCLEOTIDE SEQUENCE</scope>
</reference>
<protein>
    <submittedName>
        <fullName evidence="1">Uncharacterized protein</fullName>
    </submittedName>
</protein>
<name>A0A0E9VKJ5_ANGAN</name>
<evidence type="ECO:0000313" key="1">
    <source>
        <dbReference type="EMBL" id="JAH78587.1"/>
    </source>
</evidence>
<accession>A0A0E9VKJ5</accession>
<dbReference type="AlphaFoldDB" id="A0A0E9VKJ5"/>
<dbReference type="EMBL" id="GBXM01029990">
    <property type="protein sequence ID" value="JAH78587.1"/>
    <property type="molecule type" value="Transcribed_RNA"/>
</dbReference>
<organism evidence="1">
    <name type="scientific">Anguilla anguilla</name>
    <name type="common">European freshwater eel</name>
    <name type="synonym">Muraena anguilla</name>
    <dbReference type="NCBI Taxonomy" id="7936"/>
    <lineage>
        <taxon>Eukaryota</taxon>
        <taxon>Metazoa</taxon>
        <taxon>Chordata</taxon>
        <taxon>Craniata</taxon>
        <taxon>Vertebrata</taxon>
        <taxon>Euteleostomi</taxon>
        <taxon>Actinopterygii</taxon>
        <taxon>Neopterygii</taxon>
        <taxon>Teleostei</taxon>
        <taxon>Anguilliformes</taxon>
        <taxon>Anguillidae</taxon>
        <taxon>Anguilla</taxon>
    </lineage>
</organism>